<reference evidence="1" key="1">
    <citation type="journal article" date="2012" name="Nature">
        <title>The oyster genome reveals stress adaptation and complexity of shell formation.</title>
        <authorList>
            <person name="Zhang G."/>
            <person name="Fang X."/>
            <person name="Guo X."/>
            <person name="Li L."/>
            <person name="Luo R."/>
            <person name="Xu F."/>
            <person name="Yang P."/>
            <person name="Zhang L."/>
            <person name="Wang X."/>
            <person name="Qi H."/>
            <person name="Xiong Z."/>
            <person name="Que H."/>
            <person name="Xie Y."/>
            <person name="Holland P.W."/>
            <person name="Paps J."/>
            <person name="Zhu Y."/>
            <person name="Wu F."/>
            <person name="Chen Y."/>
            <person name="Wang J."/>
            <person name="Peng C."/>
            <person name="Meng J."/>
            <person name="Yang L."/>
            <person name="Liu J."/>
            <person name="Wen B."/>
            <person name="Zhang N."/>
            <person name="Huang Z."/>
            <person name="Zhu Q."/>
            <person name="Feng Y."/>
            <person name="Mount A."/>
            <person name="Hedgecock D."/>
            <person name="Xu Z."/>
            <person name="Liu Y."/>
            <person name="Domazet-Loso T."/>
            <person name="Du Y."/>
            <person name="Sun X."/>
            <person name="Zhang S."/>
            <person name="Liu B."/>
            <person name="Cheng P."/>
            <person name="Jiang X."/>
            <person name="Li J."/>
            <person name="Fan D."/>
            <person name="Wang W."/>
            <person name="Fu W."/>
            <person name="Wang T."/>
            <person name="Wang B."/>
            <person name="Zhang J."/>
            <person name="Peng Z."/>
            <person name="Li Y."/>
            <person name="Li N."/>
            <person name="Wang J."/>
            <person name="Chen M."/>
            <person name="He Y."/>
            <person name="Tan F."/>
            <person name="Song X."/>
            <person name="Zheng Q."/>
            <person name="Huang R."/>
            <person name="Yang H."/>
            <person name="Du X."/>
            <person name="Chen L."/>
            <person name="Yang M."/>
            <person name="Gaffney P.M."/>
            <person name="Wang S."/>
            <person name="Luo L."/>
            <person name="She Z."/>
            <person name="Ming Y."/>
            <person name="Huang W."/>
            <person name="Zhang S."/>
            <person name="Huang B."/>
            <person name="Zhang Y."/>
            <person name="Qu T."/>
            <person name="Ni P."/>
            <person name="Miao G."/>
            <person name="Wang J."/>
            <person name="Wang Q."/>
            <person name="Steinberg C.E."/>
            <person name="Wang H."/>
            <person name="Li N."/>
            <person name="Qian L."/>
            <person name="Zhang G."/>
            <person name="Li Y."/>
            <person name="Yang H."/>
            <person name="Liu X."/>
            <person name="Wang J."/>
            <person name="Yin Y."/>
            <person name="Wang J."/>
        </authorList>
    </citation>
    <scope>NUCLEOTIDE SEQUENCE [LARGE SCALE GENOMIC DNA]</scope>
    <source>
        <strain evidence="1">05x7-T-G4-1.051#20</strain>
    </source>
</reference>
<accession>K1PUK1</accession>
<dbReference type="AlphaFoldDB" id="K1PUK1"/>
<dbReference type="EMBL" id="JH817481">
    <property type="protein sequence ID" value="EKC25398.1"/>
    <property type="molecule type" value="Genomic_DNA"/>
</dbReference>
<name>K1PUK1_MAGGI</name>
<protein>
    <submittedName>
        <fullName evidence="1">Uncharacterized protein</fullName>
    </submittedName>
</protein>
<proteinExistence type="predicted"/>
<gene>
    <name evidence="1" type="ORF">CGI_10007465</name>
</gene>
<sequence length="108" mass="11488">MFSHLALMLSVSFFCLNETSLGEIFSLVTPVLSDQIRHLSCHCEQYGISHNPLIITSDSGHGLSGMGLLTWLSFIAVPAMFAGGIVTAFSMQATGALDTYVTAMGDVS</sequence>
<dbReference type="HOGENOM" id="CLU_2199474_0_0_1"/>
<organism evidence="1">
    <name type="scientific">Magallana gigas</name>
    <name type="common">Pacific oyster</name>
    <name type="synonym">Crassostrea gigas</name>
    <dbReference type="NCBI Taxonomy" id="29159"/>
    <lineage>
        <taxon>Eukaryota</taxon>
        <taxon>Metazoa</taxon>
        <taxon>Spiralia</taxon>
        <taxon>Lophotrochozoa</taxon>
        <taxon>Mollusca</taxon>
        <taxon>Bivalvia</taxon>
        <taxon>Autobranchia</taxon>
        <taxon>Pteriomorphia</taxon>
        <taxon>Ostreida</taxon>
        <taxon>Ostreoidea</taxon>
        <taxon>Ostreidae</taxon>
        <taxon>Magallana</taxon>
    </lineage>
</organism>
<dbReference type="InParanoid" id="K1PUK1"/>
<evidence type="ECO:0000313" key="1">
    <source>
        <dbReference type="EMBL" id="EKC25398.1"/>
    </source>
</evidence>